<keyword evidence="5 6" id="KW-0472">Membrane</keyword>
<dbReference type="RefSeq" id="WP_124946889.1">
    <property type="nucleotide sequence ID" value="NZ_BHVT01000047.1"/>
</dbReference>
<dbReference type="AlphaFoldDB" id="A0A4R3XP48"/>
<feature type="transmembrane region" description="Helical" evidence="6">
    <location>
        <begin position="38"/>
        <end position="60"/>
    </location>
</feature>
<dbReference type="GO" id="GO:0033573">
    <property type="term" value="C:high-affinity iron permease complex"/>
    <property type="evidence" value="ECO:0007669"/>
    <property type="project" value="InterPro"/>
</dbReference>
<dbReference type="EMBL" id="SMCO01000034">
    <property type="protein sequence ID" value="TCV79188.1"/>
    <property type="molecule type" value="Genomic_DNA"/>
</dbReference>
<evidence type="ECO:0000256" key="1">
    <source>
        <dbReference type="ARBA" id="ARBA00004141"/>
    </source>
</evidence>
<comment type="caution">
    <text evidence="7">The sequence shown here is derived from an EMBL/GenBank/DDBJ whole genome shotgun (WGS) entry which is preliminary data.</text>
</comment>
<dbReference type="GO" id="GO:0015093">
    <property type="term" value="F:ferrous iron transmembrane transporter activity"/>
    <property type="evidence" value="ECO:0007669"/>
    <property type="project" value="TreeGrafter"/>
</dbReference>
<comment type="similarity">
    <text evidence="2">Belongs to the oxidase-dependent Fe transporter (OFeT) (TC 9.A.10.1) family.</text>
</comment>
<evidence type="ECO:0000256" key="6">
    <source>
        <dbReference type="SAM" id="Phobius"/>
    </source>
</evidence>
<keyword evidence="3 6" id="KW-0812">Transmembrane</keyword>
<protein>
    <submittedName>
        <fullName evidence="7">High-affinity iron transporter</fullName>
    </submittedName>
</protein>
<feature type="transmembrane region" description="Helical" evidence="6">
    <location>
        <begin position="6"/>
        <end position="26"/>
    </location>
</feature>
<name>A0A4R3XP48_9PROT</name>
<evidence type="ECO:0000256" key="5">
    <source>
        <dbReference type="ARBA" id="ARBA00023136"/>
    </source>
</evidence>
<evidence type="ECO:0000256" key="4">
    <source>
        <dbReference type="ARBA" id="ARBA00022989"/>
    </source>
</evidence>
<evidence type="ECO:0000313" key="7">
    <source>
        <dbReference type="EMBL" id="TCV79188.1"/>
    </source>
</evidence>
<sequence>MGNALFIVWRETIEAMLVIGILHGWLSARPEARAGFPWLWGGIATGLGLAVFLAVTIMDIQSSVSSNTLEWFQAIMPLVACALIFQMVWWMRRHGAGLKNELEAGMASAADRANWVGIAVLAAVAVGREGAEAVVFLYGAVKGEPNTDIALGSALGFILALAAYWLLSRGSRFVSWRAFFRVTEVLLLLLGGALLVDGAEKLVGMEALPPLADPLWNTVFLLDDSTRVGGLVAAFTGYRAAPSGMSFALLATYWTLALGVILKLKPKRRAA</sequence>
<feature type="transmembrane region" description="Helical" evidence="6">
    <location>
        <begin position="245"/>
        <end position="264"/>
    </location>
</feature>
<feature type="transmembrane region" description="Helical" evidence="6">
    <location>
        <begin position="149"/>
        <end position="167"/>
    </location>
</feature>
<dbReference type="Pfam" id="PF03239">
    <property type="entry name" value="FTR1"/>
    <property type="match status" value="1"/>
</dbReference>
<evidence type="ECO:0000256" key="3">
    <source>
        <dbReference type="ARBA" id="ARBA00022692"/>
    </source>
</evidence>
<dbReference type="PANTHER" id="PTHR31632:SF2">
    <property type="entry name" value="PLASMA MEMBRANE IRON PERMEASE"/>
    <property type="match status" value="1"/>
</dbReference>
<proteinExistence type="inferred from homology"/>
<dbReference type="PANTHER" id="PTHR31632">
    <property type="entry name" value="IRON TRANSPORTER FTH1"/>
    <property type="match status" value="1"/>
</dbReference>
<feature type="transmembrane region" description="Helical" evidence="6">
    <location>
        <begin position="179"/>
        <end position="196"/>
    </location>
</feature>
<evidence type="ECO:0000313" key="8">
    <source>
        <dbReference type="Proteomes" id="UP000295367"/>
    </source>
</evidence>
<feature type="transmembrane region" description="Helical" evidence="6">
    <location>
        <begin position="72"/>
        <end position="92"/>
    </location>
</feature>
<reference evidence="7 8" key="1">
    <citation type="submission" date="2019-03" db="EMBL/GenBank/DDBJ databases">
        <title>Genomic Encyclopedia of Type Strains, Phase IV (KMG-IV): sequencing the most valuable type-strain genomes for metagenomic binning, comparative biology and taxonomic classification.</title>
        <authorList>
            <person name="Goeker M."/>
        </authorList>
    </citation>
    <scope>NUCLEOTIDE SEQUENCE [LARGE SCALE GENOMIC DNA]</scope>
    <source>
        <strain evidence="7 8">DSM 100309</strain>
    </source>
</reference>
<accession>A0A4R3XP48</accession>
<keyword evidence="4 6" id="KW-1133">Transmembrane helix</keyword>
<evidence type="ECO:0000256" key="2">
    <source>
        <dbReference type="ARBA" id="ARBA00008333"/>
    </source>
</evidence>
<organism evidence="7 8">
    <name type="scientific">Sulfurirhabdus autotrophica</name>
    <dbReference type="NCBI Taxonomy" id="1706046"/>
    <lineage>
        <taxon>Bacteria</taxon>
        <taxon>Pseudomonadati</taxon>
        <taxon>Pseudomonadota</taxon>
        <taxon>Betaproteobacteria</taxon>
        <taxon>Nitrosomonadales</taxon>
        <taxon>Sulfuricellaceae</taxon>
        <taxon>Sulfurirhabdus</taxon>
    </lineage>
</organism>
<comment type="subcellular location">
    <subcellularLocation>
        <location evidence="1">Membrane</location>
        <topology evidence="1">Multi-pass membrane protein</topology>
    </subcellularLocation>
</comment>
<dbReference type="Proteomes" id="UP000295367">
    <property type="component" value="Unassembled WGS sequence"/>
</dbReference>
<dbReference type="InterPro" id="IPR004923">
    <property type="entry name" value="FTR1/Fip1/EfeU"/>
</dbReference>
<dbReference type="OrthoDB" id="5294331at2"/>
<gene>
    <name evidence="7" type="ORF">EDC63_13410</name>
</gene>
<keyword evidence="8" id="KW-1185">Reference proteome</keyword>